<accession>A0A418VBY4</accession>
<dbReference type="InterPro" id="IPR019060">
    <property type="entry name" value="DUF2382"/>
</dbReference>
<proteinExistence type="predicted"/>
<dbReference type="InterPro" id="IPR027275">
    <property type="entry name" value="PRC-brl_dom"/>
</dbReference>
<comment type="caution">
    <text evidence="4">The sequence shown here is derived from an EMBL/GenBank/DDBJ whole genome shotgun (WGS) entry which is preliminary data.</text>
</comment>
<dbReference type="Gene3D" id="3.90.50.10">
    <property type="entry name" value="Photosynthetic Reaction Center, subunit H, domain 2"/>
    <property type="match status" value="1"/>
</dbReference>
<evidence type="ECO:0000256" key="1">
    <source>
        <dbReference type="SAM" id="MobiDB-lite"/>
    </source>
</evidence>
<dbReference type="AlphaFoldDB" id="A0A418VBY4"/>
<evidence type="ECO:0000313" key="5">
    <source>
        <dbReference type="Proteomes" id="UP000286287"/>
    </source>
</evidence>
<feature type="domain" description="PRC-barrel" evidence="2">
    <location>
        <begin position="22"/>
        <end position="90"/>
    </location>
</feature>
<dbReference type="Pfam" id="PF09557">
    <property type="entry name" value="DUF2382"/>
    <property type="match status" value="1"/>
</dbReference>
<reference evidence="4 5" key="1">
    <citation type="submission" date="2018-09" db="EMBL/GenBank/DDBJ databases">
        <authorList>
            <person name="Zhu H."/>
        </authorList>
    </citation>
    <scope>NUCLEOTIDE SEQUENCE [LARGE SCALE GENOMIC DNA]</scope>
    <source>
        <strain evidence="4 5">K2S05-167</strain>
    </source>
</reference>
<gene>
    <name evidence="4" type="ORF">D3875_08965</name>
</gene>
<protein>
    <submittedName>
        <fullName evidence="4">DUF2382 domain-containing protein</fullName>
    </submittedName>
</protein>
<dbReference type="PANTHER" id="PTHR38463:SF1">
    <property type="entry name" value="STRESS RESPONSE PROTEIN YSNF"/>
    <property type="match status" value="1"/>
</dbReference>
<evidence type="ECO:0000259" key="2">
    <source>
        <dbReference type="Pfam" id="PF05239"/>
    </source>
</evidence>
<dbReference type="OrthoDB" id="9793882at2"/>
<evidence type="ECO:0000313" key="4">
    <source>
        <dbReference type="EMBL" id="RJF73627.1"/>
    </source>
</evidence>
<keyword evidence="5" id="KW-1185">Reference proteome</keyword>
<evidence type="ECO:0000259" key="3">
    <source>
        <dbReference type="Pfam" id="PF09557"/>
    </source>
</evidence>
<feature type="region of interest" description="Disordered" evidence="1">
    <location>
        <begin position="343"/>
        <end position="362"/>
    </location>
</feature>
<dbReference type="InterPro" id="IPR011033">
    <property type="entry name" value="PRC_barrel-like_sf"/>
</dbReference>
<dbReference type="SUPFAM" id="SSF50346">
    <property type="entry name" value="PRC-barrel domain"/>
    <property type="match status" value="1"/>
</dbReference>
<sequence>MNQESLIRLSELNTTDYNLNDVYNPVGGTAYGYNGEKIGSVRDALVEPSTGRIRFLLVDVGGWFSSKEVLVPVGYSRIDDTGVYFDNLTKDQVKAMSEYREGQAYSTDMMDTDERVLRGVNDVDTAQYRERVVSGKDTEVANYRQQAYATPDRLQLLEERLVVNKDRFKAGSVQIGKRVETHQETVQVPLTREEVVIERHAVSDGRPVEGAVLGAASQTMTVELEAERANVSKQAYVTEEVSLGKRAVTETQTVTDTIGKEVLEVNKTGEVTMTDGTRGMTTGTTGAVGTMTNAGSAAGDVASAAGNKLEEGADRLRAVGHEVAGAITGNPKHDALAAEDRAKANINNDQADRDMLDADRKV</sequence>
<dbReference type="InterPro" id="IPR014747">
    <property type="entry name" value="Bac_photo_RC_H_C"/>
</dbReference>
<organism evidence="4 5">
    <name type="scientific">Deinococcus cavernae</name>
    <dbReference type="NCBI Taxonomy" id="2320857"/>
    <lineage>
        <taxon>Bacteria</taxon>
        <taxon>Thermotogati</taxon>
        <taxon>Deinococcota</taxon>
        <taxon>Deinococci</taxon>
        <taxon>Deinococcales</taxon>
        <taxon>Deinococcaceae</taxon>
        <taxon>Deinococcus</taxon>
    </lineage>
</organism>
<dbReference type="NCBIfam" id="TIGR02271">
    <property type="entry name" value="YsnF/AvaK domain"/>
    <property type="match status" value="1"/>
</dbReference>
<dbReference type="EMBL" id="QYUJ01000014">
    <property type="protein sequence ID" value="RJF73627.1"/>
    <property type="molecule type" value="Genomic_DNA"/>
</dbReference>
<feature type="domain" description="DUF2382" evidence="3">
    <location>
        <begin position="154"/>
        <end position="265"/>
    </location>
</feature>
<dbReference type="Pfam" id="PF05239">
    <property type="entry name" value="PRC"/>
    <property type="match status" value="1"/>
</dbReference>
<name>A0A418VBY4_9DEIO</name>
<dbReference type="GO" id="GO:0019684">
    <property type="term" value="P:photosynthesis, light reaction"/>
    <property type="evidence" value="ECO:0007669"/>
    <property type="project" value="InterPro"/>
</dbReference>
<dbReference type="Proteomes" id="UP000286287">
    <property type="component" value="Unassembled WGS sequence"/>
</dbReference>
<feature type="compositionally biased region" description="Basic and acidic residues" evidence="1">
    <location>
        <begin position="350"/>
        <end position="362"/>
    </location>
</feature>
<dbReference type="PANTHER" id="PTHR38463">
    <property type="entry name" value="STRESS RESPONSE PROTEIN YSNF"/>
    <property type="match status" value="1"/>
</dbReference>
<dbReference type="GO" id="GO:0030077">
    <property type="term" value="C:plasma membrane light-harvesting complex"/>
    <property type="evidence" value="ECO:0007669"/>
    <property type="project" value="InterPro"/>
</dbReference>
<dbReference type="InterPro" id="IPR052967">
    <property type="entry name" value="Stress_Response_Assoc"/>
</dbReference>